<evidence type="ECO:0000256" key="7">
    <source>
        <dbReference type="SAM" id="MobiDB-lite"/>
    </source>
</evidence>
<reference evidence="8" key="1">
    <citation type="submission" date="2022-07" db="EMBL/GenBank/DDBJ databases">
        <authorList>
            <person name="Trinca V."/>
            <person name="Uliana J.V.C."/>
            <person name="Torres T.T."/>
            <person name="Ward R.J."/>
            <person name="Monesi N."/>
        </authorList>
    </citation>
    <scope>NUCLEOTIDE SEQUENCE</scope>
    <source>
        <strain evidence="8">HSMRA1968</strain>
        <tissue evidence="8">Whole embryos</tissue>
    </source>
</reference>
<dbReference type="GO" id="GO:0000447">
    <property type="term" value="P:endonucleolytic cleavage in ITS1 to separate SSU-rRNA from 5.8S rRNA and LSU-rRNA from tricistronic rRNA transcript (SSU-rRNA, 5.8S rRNA, LSU-rRNA)"/>
    <property type="evidence" value="ECO:0007669"/>
    <property type="project" value="TreeGrafter"/>
</dbReference>
<dbReference type="InterPro" id="IPR012677">
    <property type="entry name" value="Nucleotide-bd_a/b_plait_sf"/>
</dbReference>
<dbReference type="EMBL" id="WJQU01000003">
    <property type="protein sequence ID" value="KAJ6637553.1"/>
    <property type="molecule type" value="Genomic_DNA"/>
</dbReference>
<keyword evidence="6" id="KW-0175">Coiled coil</keyword>
<evidence type="ECO:0000256" key="3">
    <source>
        <dbReference type="ARBA" id="ARBA00020737"/>
    </source>
</evidence>
<gene>
    <name evidence="8" type="primary">esf2</name>
    <name evidence="8" type="ORF">Bhyg_10284</name>
</gene>
<dbReference type="OrthoDB" id="287393at2759"/>
<organism evidence="8 9">
    <name type="scientific">Pseudolycoriella hygida</name>
    <dbReference type="NCBI Taxonomy" id="35572"/>
    <lineage>
        <taxon>Eukaryota</taxon>
        <taxon>Metazoa</taxon>
        <taxon>Ecdysozoa</taxon>
        <taxon>Arthropoda</taxon>
        <taxon>Hexapoda</taxon>
        <taxon>Insecta</taxon>
        <taxon>Pterygota</taxon>
        <taxon>Neoptera</taxon>
        <taxon>Endopterygota</taxon>
        <taxon>Diptera</taxon>
        <taxon>Nematocera</taxon>
        <taxon>Sciaroidea</taxon>
        <taxon>Sciaridae</taxon>
        <taxon>Pseudolycoriella</taxon>
    </lineage>
</organism>
<dbReference type="Proteomes" id="UP001151699">
    <property type="component" value="Chromosome X"/>
</dbReference>
<evidence type="ECO:0000256" key="5">
    <source>
        <dbReference type="ARBA" id="ARBA00023242"/>
    </source>
</evidence>
<accession>A0A9Q0MT80</accession>
<name>A0A9Q0MT80_9DIPT</name>
<evidence type="ECO:0000256" key="4">
    <source>
        <dbReference type="ARBA" id="ARBA00022884"/>
    </source>
</evidence>
<dbReference type="AlphaFoldDB" id="A0A9Q0MT80"/>
<keyword evidence="9" id="KW-1185">Reference proteome</keyword>
<keyword evidence="4" id="KW-0694">RNA-binding</keyword>
<proteinExistence type="inferred from homology"/>
<dbReference type="InterPro" id="IPR034353">
    <property type="entry name" value="ABT1/ESF2_RRM"/>
</dbReference>
<dbReference type="GO" id="GO:0005730">
    <property type="term" value="C:nucleolus"/>
    <property type="evidence" value="ECO:0007669"/>
    <property type="project" value="UniProtKB-SubCell"/>
</dbReference>
<dbReference type="InterPro" id="IPR039119">
    <property type="entry name" value="ABT1/Esf2"/>
</dbReference>
<evidence type="ECO:0000256" key="1">
    <source>
        <dbReference type="ARBA" id="ARBA00004604"/>
    </source>
</evidence>
<comment type="similarity">
    <text evidence="2">Belongs to the ESF2/ABP1 family.</text>
</comment>
<dbReference type="CDD" id="cd12263">
    <property type="entry name" value="RRM_ABT1_like"/>
    <property type="match status" value="1"/>
</dbReference>
<feature type="compositionally biased region" description="Basic and acidic residues" evidence="7">
    <location>
        <begin position="1"/>
        <end position="18"/>
    </location>
</feature>
<protein>
    <recommendedName>
        <fullName evidence="3">Activator of basal transcription 1</fullName>
    </recommendedName>
</protein>
<dbReference type="GO" id="GO:0003723">
    <property type="term" value="F:RNA binding"/>
    <property type="evidence" value="ECO:0007669"/>
    <property type="project" value="UniProtKB-KW"/>
</dbReference>
<evidence type="ECO:0000256" key="6">
    <source>
        <dbReference type="SAM" id="Coils"/>
    </source>
</evidence>
<dbReference type="GO" id="GO:0034462">
    <property type="term" value="P:small-subunit processome assembly"/>
    <property type="evidence" value="ECO:0007669"/>
    <property type="project" value="TreeGrafter"/>
</dbReference>
<comment type="caution">
    <text evidence="8">The sequence shown here is derived from an EMBL/GenBank/DDBJ whole genome shotgun (WGS) entry which is preliminary data.</text>
</comment>
<dbReference type="PANTHER" id="PTHR12311">
    <property type="entry name" value="ACTIVATOR OF BASAL TRANSCRIPTION 1"/>
    <property type="match status" value="1"/>
</dbReference>
<evidence type="ECO:0000313" key="9">
    <source>
        <dbReference type="Proteomes" id="UP001151699"/>
    </source>
</evidence>
<dbReference type="GO" id="GO:0000472">
    <property type="term" value="P:endonucleolytic cleavage to generate mature 5'-end of SSU-rRNA from (SSU-rRNA, 5.8S rRNA, LSU-rRNA)"/>
    <property type="evidence" value="ECO:0007669"/>
    <property type="project" value="TreeGrafter"/>
</dbReference>
<comment type="subcellular location">
    <subcellularLocation>
        <location evidence="1">Nucleus</location>
        <location evidence="1">Nucleolus</location>
    </subcellularLocation>
</comment>
<feature type="region of interest" description="Disordered" evidence="7">
    <location>
        <begin position="1"/>
        <end position="27"/>
    </location>
</feature>
<evidence type="ECO:0000313" key="8">
    <source>
        <dbReference type="EMBL" id="KAJ6637553.1"/>
    </source>
</evidence>
<evidence type="ECO:0000256" key="2">
    <source>
        <dbReference type="ARBA" id="ARBA00005819"/>
    </source>
</evidence>
<dbReference type="GO" id="GO:0000480">
    <property type="term" value="P:endonucleolytic cleavage in 5'-ETS of tricistronic rRNA transcript (SSU-rRNA, 5.8S rRNA, LSU-rRNA)"/>
    <property type="evidence" value="ECO:0007669"/>
    <property type="project" value="TreeGrafter"/>
</dbReference>
<sequence>MEITNDKLSGDESDRSEELSDESMAEDEVIQDAEIPKKMKKKGIVYVSSIPKFMTVSILREILGRYASIGRVYLQAAAITENAKKRKVRRHFTEGWVEFESKREAKQVTALLNNNPIATRKSSKFFGILWCLKYLPRFKWTHLSERLTYEKAVYKQRLKTEVAQARKEATFFQENLDKSEKIKKKKKKMSNV</sequence>
<keyword evidence="5" id="KW-0539">Nucleus</keyword>
<dbReference type="InterPro" id="IPR035979">
    <property type="entry name" value="RBD_domain_sf"/>
</dbReference>
<dbReference type="SUPFAM" id="SSF54928">
    <property type="entry name" value="RNA-binding domain, RBD"/>
    <property type="match status" value="1"/>
</dbReference>
<dbReference type="Gene3D" id="3.30.70.330">
    <property type="match status" value="1"/>
</dbReference>
<dbReference type="PANTHER" id="PTHR12311:SF7">
    <property type="entry name" value="ACTIVATOR OF BASAL TRANSCRIPTION 1"/>
    <property type="match status" value="1"/>
</dbReference>
<feature type="coiled-coil region" evidence="6">
    <location>
        <begin position="155"/>
        <end position="182"/>
    </location>
</feature>